<dbReference type="Gene3D" id="3.40.50.970">
    <property type="match status" value="1"/>
</dbReference>
<dbReference type="EMBL" id="CAEZXP010000001">
    <property type="protein sequence ID" value="CAB4690393.1"/>
    <property type="molecule type" value="Genomic_DNA"/>
</dbReference>
<dbReference type="PANTHER" id="PTHR11516">
    <property type="entry name" value="PYRUVATE DEHYDROGENASE E1 COMPONENT, ALPHA SUBUNIT BACTERIAL AND ORGANELLAR"/>
    <property type="match status" value="1"/>
</dbReference>
<protein>
    <submittedName>
        <fullName evidence="5">Unannotated protein</fullName>
    </submittedName>
</protein>
<evidence type="ECO:0000313" key="5">
    <source>
        <dbReference type="EMBL" id="CAB4690393.1"/>
    </source>
</evidence>
<dbReference type="InterPro" id="IPR001017">
    <property type="entry name" value="DH_E1"/>
</dbReference>
<accession>A0A6J6P1C3</accession>
<organism evidence="5">
    <name type="scientific">freshwater metagenome</name>
    <dbReference type="NCBI Taxonomy" id="449393"/>
    <lineage>
        <taxon>unclassified sequences</taxon>
        <taxon>metagenomes</taxon>
        <taxon>ecological metagenomes</taxon>
    </lineage>
</organism>
<sequence length="323" mass="35730">MSKTEKKRALTEDRLREFLREMLLIRRFEEKVEERFRAGELPGFLHVAIGQEAVAVGACAAMADGDVFGSTHRAHGHTLARGTHPNAVMAELYGKMEGCSHGYGGSMHLYDVERGNLGANAVVGGGIPAMVGAGLAFSMRDEPRVAIAFFGDGATNTGTFHESLNLAQLWKTRTVFICENNTWAESTPGWQHSPVWDDMSKRAVAFDMHSIKVNGQDVEEVFEKTSEALEYARSGAGPVFLDVETFRMHGHYIGDPQVYRGKEDRDEAAERDPIVRLREILQVTSEEWAALEAEVKEIVDVSVEFAKNGTDPQPEDALKNIYA</sequence>
<dbReference type="InterPro" id="IPR029061">
    <property type="entry name" value="THDP-binding"/>
</dbReference>
<keyword evidence="3" id="KW-0786">Thiamine pyrophosphate</keyword>
<dbReference type="InterPro" id="IPR050642">
    <property type="entry name" value="PDH_E1_Alpha_Subunit"/>
</dbReference>
<feature type="domain" description="Dehydrogenase E1 component" evidence="4">
    <location>
        <begin position="21"/>
        <end position="314"/>
    </location>
</feature>
<dbReference type="PANTHER" id="PTHR11516:SF60">
    <property type="entry name" value="PYRUVATE DEHYDROGENASE E1 COMPONENT SUBUNIT ALPHA"/>
    <property type="match status" value="1"/>
</dbReference>
<name>A0A6J6P1C3_9ZZZZ</name>
<dbReference type="GO" id="GO:0006086">
    <property type="term" value="P:pyruvate decarboxylation to acetyl-CoA"/>
    <property type="evidence" value="ECO:0007669"/>
    <property type="project" value="TreeGrafter"/>
</dbReference>
<dbReference type="Pfam" id="PF00676">
    <property type="entry name" value="E1_dh"/>
    <property type="match status" value="1"/>
</dbReference>
<evidence type="ECO:0000259" key="4">
    <source>
        <dbReference type="Pfam" id="PF00676"/>
    </source>
</evidence>
<evidence type="ECO:0000256" key="2">
    <source>
        <dbReference type="ARBA" id="ARBA00023002"/>
    </source>
</evidence>
<evidence type="ECO:0000256" key="1">
    <source>
        <dbReference type="ARBA" id="ARBA00001964"/>
    </source>
</evidence>
<reference evidence="5" key="1">
    <citation type="submission" date="2020-05" db="EMBL/GenBank/DDBJ databases">
        <authorList>
            <person name="Chiriac C."/>
            <person name="Salcher M."/>
            <person name="Ghai R."/>
            <person name="Kavagutti S V."/>
        </authorList>
    </citation>
    <scope>NUCLEOTIDE SEQUENCE</scope>
</reference>
<dbReference type="SUPFAM" id="SSF52518">
    <property type="entry name" value="Thiamin diphosphate-binding fold (THDP-binding)"/>
    <property type="match status" value="1"/>
</dbReference>
<gene>
    <name evidence="5" type="ORF">UFOPK2399_00671</name>
</gene>
<keyword evidence="2" id="KW-0560">Oxidoreductase</keyword>
<evidence type="ECO:0000256" key="3">
    <source>
        <dbReference type="ARBA" id="ARBA00023052"/>
    </source>
</evidence>
<dbReference type="GO" id="GO:0004739">
    <property type="term" value="F:pyruvate dehydrogenase (acetyl-transferring) activity"/>
    <property type="evidence" value="ECO:0007669"/>
    <property type="project" value="TreeGrafter"/>
</dbReference>
<dbReference type="AlphaFoldDB" id="A0A6J6P1C3"/>
<dbReference type="CDD" id="cd02000">
    <property type="entry name" value="TPP_E1_PDC_ADC_BCADC"/>
    <property type="match status" value="1"/>
</dbReference>
<comment type="cofactor">
    <cofactor evidence="1">
        <name>thiamine diphosphate</name>
        <dbReference type="ChEBI" id="CHEBI:58937"/>
    </cofactor>
</comment>
<proteinExistence type="predicted"/>